<gene>
    <name evidence="3" type="ORF">SAMN03159428_01330</name>
    <name evidence="2" type="ORF">SAMN03159514_01014</name>
</gene>
<keyword evidence="4" id="KW-1185">Reference proteome</keyword>
<accession>A0AAX2ENR9</accession>
<feature type="compositionally biased region" description="Basic and acidic residues" evidence="1">
    <location>
        <begin position="80"/>
        <end position="91"/>
    </location>
</feature>
<name>A0AAX2ENR9_9ENTR</name>
<evidence type="ECO:0000256" key="1">
    <source>
        <dbReference type="SAM" id="MobiDB-lite"/>
    </source>
</evidence>
<evidence type="ECO:0000313" key="3">
    <source>
        <dbReference type="EMBL" id="SFT60487.1"/>
    </source>
</evidence>
<feature type="region of interest" description="Disordered" evidence="1">
    <location>
        <begin position="77"/>
        <end position="102"/>
    </location>
</feature>
<sequence>MNAIKVISIDLVKSVFQICVWMNDGIAFTCKVSRAKLLDCILQFPAGLIVGMEACATSRSWGTLFKQWAFRPTYPHPARKSIDASPKKDANDAPVTCETACQ</sequence>
<organism evidence="2 5">
    <name type="scientific">Kosakonia radicincitans</name>
    <dbReference type="NCBI Taxonomy" id="283686"/>
    <lineage>
        <taxon>Bacteria</taxon>
        <taxon>Pseudomonadati</taxon>
        <taxon>Pseudomonadota</taxon>
        <taxon>Gammaproteobacteria</taxon>
        <taxon>Enterobacterales</taxon>
        <taxon>Enterobacteriaceae</taxon>
        <taxon>Kosakonia</taxon>
    </lineage>
</organism>
<dbReference type="AlphaFoldDB" id="A0AAX2ENR9"/>
<proteinExistence type="predicted"/>
<dbReference type="EMBL" id="FOYJ01000002">
    <property type="protein sequence ID" value="SFR02620.1"/>
    <property type="molecule type" value="Genomic_DNA"/>
</dbReference>
<evidence type="ECO:0008006" key="6">
    <source>
        <dbReference type="Google" id="ProtNLM"/>
    </source>
</evidence>
<dbReference type="Proteomes" id="UP000198760">
    <property type="component" value="Unassembled WGS sequence"/>
</dbReference>
<dbReference type="EMBL" id="FPAV01000002">
    <property type="protein sequence ID" value="SFT60487.1"/>
    <property type="molecule type" value="Genomic_DNA"/>
</dbReference>
<comment type="caution">
    <text evidence="2">The sequence shown here is derived from an EMBL/GenBank/DDBJ whole genome shotgun (WGS) entry which is preliminary data.</text>
</comment>
<dbReference type="RefSeq" id="WP_072438678.1">
    <property type="nucleotide sequence ID" value="NZ_FONC01000004.1"/>
</dbReference>
<reference evidence="4 5" key="1">
    <citation type="submission" date="2016-10" db="EMBL/GenBank/DDBJ databases">
        <authorList>
            <person name="Varghese N."/>
            <person name="Submissions S."/>
        </authorList>
    </citation>
    <scope>NUCLEOTIDE SEQUENCE [LARGE SCALE GENOMIC DNA]</scope>
    <source>
        <strain evidence="3 4">NFIX06</strain>
        <strain evidence="2 5">NFIX08</strain>
    </source>
</reference>
<evidence type="ECO:0000313" key="4">
    <source>
        <dbReference type="Proteomes" id="UP000198760"/>
    </source>
</evidence>
<protein>
    <recommendedName>
        <fullName evidence="6">Transposase</fullName>
    </recommendedName>
</protein>
<evidence type="ECO:0000313" key="2">
    <source>
        <dbReference type="EMBL" id="SFR02620.1"/>
    </source>
</evidence>
<dbReference type="Proteomes" id="UP000199173">
    <property type="component" value="Unassembled WGS sequence"/>
</dbReference>
<evidence type="ECO:0000313" key="5">
    <source>
        <dbReference type="Proteomes" id="UP000199173"/>
    </source>
</evidence>